<dbReference type="PANTHER" id="PTHR30203:SF24">
    <property type="entry name" value="BLR4935 PROTEIN"/>
    <property type="match status" value="1"/>
</dbReference>
<dbReference type="InterPro" id="IPR010131">
    <property type="entry name" value="MdtP/NodT-like"/>
</dbReference>
<dbReference type="Gene3D" id="1.20.1600.10">
    <property type="entry name" value="Outer membrane efflux proteins (OEP)"/>
    <property type="match status" value="1"/>
</dbReference>
<proteinExistence type="predicted"/>
<reference evidence="2 3" key="1">
    <citation type="submission" date="2024-04" db="EMBL/GenBank/DDBJ databases">
        <title>Novel species of the genus Ideonella isolated from streams.</title>
        <authorList>
            <person name="Lu H."/>
        </authorList>
    </citation>
    <scope>NUCLEOTIDE SEQUENCE [LARGE SCALE GENOMIC DNA]</scope>
    <source>
        <strain evidence="2 3">BYS139W</strain>
    </source>
</reference>
<protein>
    <submittedName>
        <fullName evidence="2">TolC family protein</fullName>
    </submittedName>
</protein>
<dbReference type="RefSeq" id="WP_341374445.1">
    <property type="nucleotide sequence ID" value="NZ_JBBUTF010000009.1"/>
</dbReference>
<dbReference type="SUPFAM" id="SSF56954">
    <property type="entry name" value="Outer membrane efflux proteins (OEP)"/>
    <property type="match status" value="1"/>
</dbReference>
<dbReference type="Proteomes" id="UP001368500">
    <property type="component" value="Unassembled WGS sequence"/>
</dbReference>
<sequence length="498" mass="52825">MAHARTPSPTVPAARAAAERSRSARRPAPRRAGLGLTTLLATLVLAGCAGFSPDGGRDRVQALARERTGLDVRTPHDEPTRAAARERVDQLLGSPLSAEAAAEIALLNNPALQAAQAGLGIAEAERVRAGRLPGLTFGFSRMSGHDGLEIERALGVNLLGLLTLPQTSRIGQQRFEQAQWQLAADTVALAAEARKAWIQAVAARQLLRQAERVHEAADTAHTLAGRMAEAGHFSPLERLREQAFRADASAALTRARHQAQATREALVRALGLQAQHGRLQLPDRLPELPARAPDEPTLEQTALARRLDLQAARQGAEASARTLGLSGQTRWLDGLHAGLVRQSTADGSARGWELEAGLPLDALAGSSTRAEAAARHAQQLQQLAALEVQAQSEAREAGSAYRAAWELARLYRDEVVPLRQQISEQQLLLYNGMLASVFDLLADAREQAQAVSGAIEALRAHWLAAADLQLALQGRSPGALGAPGPATSPAAASRGDAH</sequence>
<feature type="region of interest" description="Disordered" evidence="1">
    <location>
        <begin position="479"/>
        <end position="498"/>
    </location>
</feature>
<feature type="compositionally biased region" description="Low complexity" evidence="1">
    <location>
        <begin position="1"/>
        <end position="16"/>
    </location>
</feature>
<comment type="caution">
    <text evidence="2">The sequence shown here is derived from an EMBL/GenBank/DDBJ whole genome shotgun (WGS) entry which is preliminary data.</text>
</comment>
<name>A0ABU9BA96_9BURK</name>
<evidence type="ECO:0000313" key="3">
    <source>
        <dbReference type="Proteomes" id="UP001368500"/>
    </source>
</evidence>
<evidence type="ECO:0000313" key="2">
    <source>
        <dbReference type="EMBL" id="MEK8026661.1"/>
    </source>
</evidence>
<evidence type="ECO:0000256" key="1">
    <source>
        <dbReference type="SAM" id="MobiDB-lite"/>
    </source>
</evidence>
<dbReference type="EMBL" id="JBBUTF010000009">
    <property type="protein sequence ID" value="MEK8026661.1"/>
    <property type="molecule type" value="Genomic_DNA"/>
</dbReference>
<gene>
    <name evidence="2" type="ORF">AACH11_11885</name>
</gene>
<organism evidence="2 3">
    <name type="scientific">Pseudaquabacterium rugosum</name>
    <dbReference type="NCBI Taxonomy" id="2984194"/>
    <lineage>
        <taxon>Bacteria</taxon>
        <taxon>Pseudomonadati</taxon>
        <taxon>Pseudomonadota</taxon>
        <taxon>Betaproteobacteria</taxon>
        <taxon>Burkholderiales</taxon>
        <taxon>Sphaerotilaceae</taxon>
        <taxon>Pseudaquabacterium</taxon>
    </lineage>
</organism>
<dbReference type="PANTHER" id="PTHR30203">
    <property type="entry name" value="OUTER MEMBRANE CATION EFFLUX PROTEIN"/>
    <property type="match status" value="1"/>
</dbReference>
<keyword evidence="3" id="KW-1185">Reference proteome</keyword>
<feature type="region of interest" description="Disordered" evidence="1">
    <location>
        <begin position="1"/>
        <end position="30"/>
    </location>
</feature>
<accession>A0ABU9BA96</accession>